<proteinExistence type="predicted"/>
<reference evidence="2" key="1">
    <citation type="journal article" date="2021" name="Proc. Natl. Acad. Sci. U.S.A.">
        <title>A Catalog of Tens of Thousands of Viruses from Human Metagenomes Reveals Hidden Associations with Chronic Diseases.</title>
        <authorList>
            <person name="Tisza M.J."/>
            <person name="Buck C.B."/>
        </authorList>
    </citation>
    <scope>NUCLEOTIDE SEQUENCE</scope>
    <source>
        <strain evidence="2">Cte0t5</strain>
    </source>
</reference>
<name>A0A8S5LH98_9CAUD</name>
<feature type="region of interest" description="Disordered" evidence="1">
    <location>
        <begin position="1"/>
        <end position="52"/>
    </location>
</feature>
<protein>
    <submittedName>
        <fullName evidence="2">Uncharacterized protein</fullName>
    </submittedName>
</protein>
<evidence type="ECO:0000256" key="1">
    <source>
        <dbReference type="SAM" id="MobiDB-lite"/>
    </source>
</evidence>
<accession>A0A8S5LH98</accession>
<organism evidence="2">
    <name type="scientific">Myoviridae sp. cte0t5</name>
    <dbReference type="NCBI Taxonomy" id="2823549"/>
    <lineage>
        <taxon>Viruses</taxon>
        <taxon>Duplodnaviria</taxon>
        <taxon>Heunggongvirae</taxon>
        <taxon>Uroviricota</taxon>
        <taxon>Caudoviricetes</taxon>
    </lineage>
</organism>
<evidence type="ECO:0000313" key="2">
    <source>
        <dbReference type="EMBL" id="DAD69248.1"/>
    </source>
</evidence>
<dbReference type="EMBL" id="BK014717">
    <property type="protein sequence ID" value="DAD69248.1"/>
    <property type="molecule type" value="Genomic_DNA"/>
</dbReference>
<sequence length="233" mass="25994">MGRRVRGEVRPGPGPGPREPVPGTVPGLALRSGGDVTTAKPPAPRKPAPLDYTRPIWKRQDGETEAAYASFKAYRDMERRRVRDAPNGNHYSARWSWRERVEAWDKHMAENEANELVRYRIAMGDRHRALGRKALEKAEMWLDSLTEDRIARMSANGIVQMMDVAARIEREAAGAGADSAKVQIEVSSNLAEMTASATTSRIEQLVAEVERRKREQGLIDVGPAEVEVIDVEQ</sequence>